<dbReference type="Gene3D" id="3.10.105.10">
    <property type="entry name" value="Dipeptide-binding Protein, Domain 3"/>
    <property type="match status" value="1"/>
</dbReference>
<dbReference type="InterPro" id="IPR000914">
    <property type="entry name" value="SBP_5_dom"/>
</dbReference>
<dbReference type="PANTHER" id="PTHR30290">
    <property type="entry name" value="PERIPLASMIC BINDING COMPONENT OF ABC TRANSPORTER"/>
    <property type="match status" value="1"/>
</dbReference>
<dbReference type="SUPFAM" id="SSF53850">
    <property type="entry name" value="Periplasmic binding protein-like II"/>
    <property type="match status" value="1"/>
</dbReference>
<feature type="domain" description="Solute-binding protein family 5" evidence="6">
    <location>
        <begin position="85"/>
        <end position="465"/>
    </location>
</feature>
<evidence type="ECO:0000256" key="3">
    <source>
        <dbReference type="ARBA" id="ARBA00022448"/>
    </source>
</evidence>
<comment type="caution">
    <text evidence="7">The sequence shown here is derived from an EMBL/GenBank/DDBJ whole genome shotgun (WGS) entry which is preliminary data.</text>
</comment>
<protein>
    <submittedName>
        <fullName evidence="7">ABC transporter substrate-binding protein</fullName>
    </submittedName>
</protein>
<comment type="subcellular location">
    <subcellularLocation>
        <location evidence="1">Cell envelope</location>
    </subcellularLocation>
</comment>
<proteinExistence type="inferred from homology"/>
<dbReference type="CDD" id="cd08492">
    <property type="entry name" value="PBP2_NikA_DppA_OppA_like_15"/>
    <property type="match status" value="1"/>
</dbReference>
<accession>A0A372ZNY5</accession>
<keyword evidence="4 5" id="KW-0732">Signal</keyword>
<evidence type="ECO:0000256" key="1">
    <source>
        <dbReference type="ARBA" id="ARBA00004196"/>
    </source>
</evidence>
<dbReference type="InterPro" id="IPR030678">
    <property type="entry name" value="Peptide/Ni-bd"/>
</dbReference>
<evidence type="ECO:0000256" key="5">
    <source>
        <dbReference type="SAM" id="SignalP"/>
    </source>
</evidence>
<evidence type="ECO:0000313" key="7">
    <source>
        <dbReference type="EMBL" id="RGD57608.1"/>
    </source>
</evidence>
<dbReference type="Proteomes" id="UP000263377">
    <property type="component" value="Unassembled WGS sequence"/>
</dbReference>
<evidence type="ECO:0000256" key="2">
    <source>
        <dbReference type="ARBA" id="ARBA00005695"/>
    </source>
</evidence>
<keyword evidence="8" id="KW-1185">Reference proteome</keyword>
<dbReference type="Gene3D" id="3.40.190.10">
    <property type="entry name" value="Periplasmic binding protein-like II"/>
    <property type="match status" value="1"/>
</dbReference>
<dbReference type="GO" id="GO:0042597">
    <property type="term" value="C:periplasmic space"/>
    <property type="evidence" value="ECO:0007669"/>
    <property type="project" value="UniProtKB-ARBA"/>
</dbReference>
<organism evidence="7 8">
    <name type="scientific">Kitasatospora xanthocidica</name>
    <dbReference type="NCBI Taxonomy" id="83382"/>
    <lineage>
        <taxon>Bacteria</taxon>
        <taxon>Bacillati</taxon>
        <taxon>Actinomycetota</taxon>
        <taxon>Actinomycetes</taxon>
        <taxon>Kitasatosporales</taxon>
        <taxon>Streptomycetaceae</taxon>
        <taxon>Kitasatospora</taxon>
    </lineage>
</organism>
<dbReference type="EMBL" id="QVIG01000001">
    <property type="protein sequence ID" value="RGD57608.1"/>
    <property type="molecule type" value="Genomic_DNA"/>
</dbReference>
<sequence length="549" mass="58482">MYTRRRFLRLPVTLTAAAVIGPAVLTACSDSSAPPSAKSAGGGTLRYGAAVEPDSWDPHAASTAVTGRLLRPVLESLVAIAPDGTVKPWLAESWTVSPDGLTYTFTLRSGVTFSDGTPFDAAAVKANFEHVTAAKTASKRAAGLLGPYQETEVVDPRTVAVHLTAPHASFLNSAGSTFLGFHSPVALRDHAGDLSSGGAFVVGTGPFTFESVTPGQQAVFKRRSDYDWAPPTAAHQGPAKLESIVVLLLKEDASRVGALTSGQVDAAELIPANRLAGLRGRNGVEVVRKAVPGVPYTYYLNTARAPFDDPRTRQAVRHAIDFAGIVKGVFQGEYEQAWGPLAPSTPGAEPSFAKPAWEYSKEKAEKLLDEAGWTGRDADGYRTRDGKRLTAEQPYVQTFVSAQNHTFDVGVQDALKQVGIELKLVPLDSAGSIGRTGKGDYDVFAFAWQGSDPVLLGSLYHSKSQFGGGGANGSRVKDAEIDGWLDEAEATVDAERRAELYRRVQRKIVEQAYSFPAYIATMDVARHGKVNGLVLDVDANTDFYGIGVA</sequence>
<dbReference type="RefSeq" id="WP_117486371.1">
    <property type="nucleotide sequence ID" value="NZ_QVIG01000001.1"/>
</dbReference>
<dbReference type="GO" id="GO:0015833">
    <property type="term" value="P:peptide transport"/>
    <property type="evidence" value="ECO:0007669"/>
    <property type="project" value="TreeGrafter"/>
</dbReference>
<dbReference type="InterPro" id="IPR006311">
    <property type="entry name" value="TAT_signal"/>
</dbReference>
<dbReference type="PIRSF" id="PIRSF002741">
    <property type="entry name" value="MppA"/>
    <property type="match status" value="1"/>
</dbReference>
<evidence type="ECO:0000259" key="6">
    <source>
        <dbReference type="Pfam" id="PF00496"/>
    </source>
</evidence>
<keyword evidence="3" id="KW-0813">Transport</keyword>
<evidence type="ECO:0000256" key="4">
    <source>
        <dbReference type="ARBA" id="ARBA00022729"/>
    </source>
</evidence>
<dbReference type="InterPro" id="IPR039424">
    <property type="entry name" value="SBP_5"/>
</dbReference>
<reference evidence="7 8" key="1">
    <citation type="submission" date="2018-08" db="EMBL/GenBank/DDBJ databases">
        <title>Diversity &amp; Physiological Properties of Lignin-Decomposing Actinobacteria from Soil.</title>
        <authorList>
            <person name="Roh S.G."/>
            <person name="Kim S.B."/>
        </authorList>
    </citation>
    <scope>NUCLEOTIDE SEQUENCE [LARGE SCALE GENOMIC DNA]</scope>
    <source>
        <strain evidence="7 8">MMS17-GH009</strain>
    </source>
</reference>
<name>A0A372ZNY5_9ACTN</name>
<dbReference type="PROSITE" id="PS51318">
    <property type="entry name" value="TAT"/>
    <property type="match status" value="1"/>
</dbReference>
<dbReference type="AlphaFoldDB" id="A0A372ZNY5"/>
<dbReference type="GO" id="GO:1904680">
    <property type="term" value="F:peptide transmembrane transporter activity"/>
    <property type="evidence" value="ECO:0007669"/>
    <property type="project" value="TreeGrafter"/>
</dbReference>
<dbReference type="Pfam" id="PF00496">
    <property type="entry name" value="SBP_bac_5"/>
    <property type="match status" value="1"/>
</dbReference>
<gene>
    <name evidence="7" type="ORF">DR950_07230</name>
</gene>
<feature type="chain" id="PRO_5038752710" evidence="5">
    <location>
        <begin position="28"/>
        <end position="549"/>
    </location>
</feature>
<evidence type="ECO:0000313" key="8">
    <source>
        <dbReference type="Proteomes" id="UP000263377"/>
    </source>
</evidence>
<feature type="signal peptide" evidence="5">
    <location>
        <begin position="1"/>
        <end position="27"/>
    </location>
</feature>
<comment type="similarity">
    <text evidence="2">Belongs to the bacterial solute-binding protein 5 family.</text>
</comment>
<dbReference type="PANTHER" id="PTHR30290:SF10">
    <property type="entry name" value="PERIPLASMIC OLIGOPEPTIDE-BINDING PROTEIN-RELATED"/>
    <property type="match status" value="1"/>
</dbReference>
<dbReference type="PROSITE" id="PS51257">
    <property type="entry name" value="PROKAR_LIPOPROTEIN"/>
    <property type="match status" value="1"/>
</dbReference>
<dbReference type="GO" id="GO:0043190">
    <property type="term" value="C:ATP-binding cassette (ABC) transporter complex"/>
    <property type="evidence" value="ECO:0007669"/>
    <property type="project" value="InterPro"/>
</dbReference>
<dbReference type="GO" id="GO:0030313">
    <property type="term" value="C:cell envelope"/>
    <property type="evidence" value="ECO:0007669"/>
    <property type="project" value="UniProtKB-SubCell"/>
</dbReference>